<protein>
    <recommendedName>
        <fullName evidence="4">Carboxypeptidase family protein</fullName>
    </recommendedName>
</protein>
<reference evidence="2 3" key="1">
    <citation type="submission" date="2019-02" db="EMBL/GenBank/DDBJ databases">
        <title>Genomic Encyclopedia of Type Strains, Phase IV (KMG-IV): sequencing the most valuable type-strain genomes for metagenomic binning, comparative biology and taxonomic classification.</title>
        <authorList>
            <person name="Goeker M."/>
        </authorList>
    </citation>
    <scope>NUCLEOTIDE SEQUENCE [LARGE SCALE GENOMIC DNA]</scope>
    <source>
        <strain evidence="2 3">DSM 18116</strain>
    </source>
</reference>
<gene>
    <name evidence="2" type="ORF">EV199_5032</name>
</gene>
<feature type="chain" id="PRO_5020653352" description="Carboxypeptidase family protein" evidence="1">
    <location>
        <begin position="16"/>
        <end position="326"/>
    </location>
</feature>
<organism evidence="2 3">
    <name type="scientific">Pseudobacter ginsenosidimutans</name>
    <dbReference type="NCBI Taxonomy" id="661488"/>
    <lineage>
        <taxon>Bacteria</taxon>
        <taxon>Pseudomonadati</taxon>
        <taxon>Bacteroidota</taxon>
        <taxon>Chitinophagia</taxon>
        <taxon>Chitinophagales</taxon>
        <taxon>Chitinophagaceae</taxon>
        <taxon>Pseudobacter</taxon>
    </lineage>
</organism>
<name>A0A4Q7MR26_9BACT</name>
<keyword evidence="1" id="KW-0732">Signal</keyword>
<evidence type="ECO:0000313" key="3">
    <source>
        <dbReference type="Proteomes" id="UP000293874"/>
    </source>
</evidence>
<evidence type="ECO:0000256" key="1">
    <source>
        <dbReference type="SAM" id="SignalP"/>
    </source>
</evidence>
<dbReference type="AlphaFoldDB" id="A0A4Q7MR26"/>
<feature type="signal peptide" evidence="1">
    <location>
        <begin position="1"/>
        <end position="15"/>
    </location>
</feature>
<dbReference type="Proteomes" id="UP000293874">
    <property type="component" value="Unassembled WGS sequence"/>
</dbReference>
<dbReference type="InterPro" id="IPR008969">
    <property type="entry name" value="CarboxyPept-like_regulatory"/>
</dbReference>
<dbReference type="PROSITE" id="PS51257">
    <property type="entry name" value="PROKAR_LIPOPROTEIN"/>
    <property type="match status" value="1"/>
</dbReference>
<keyword evidence="3" id="KW-1185">Reference proteome</keyword>
<comment type="caution">
    <text evidence="2">The sequence shown here is derived from an EMBL/GenBank/DDBJ whole genome shotgun (WGS) entry which is preliminary data.</text>
</comment>
<dbReference type="SUPFAM" id="SSF49464">
    <property type="entry name" value="Carboxypeptidase regulatory domain-like"/>
    <property type="match status" value="1"/>
</dbReference>
<sequence>MKLFYHLLLASVVFAGCSGKTNDASAQGKWGEQPALPVVNGHQEFTISGNGYYVNVMGNTIPRMPNFPSLSVKKNIARGYVADLSGKPIKGAHIGVSSSMTGGWYSSGSGVTDENGYYEFQIPAGAAYFFGTAVTISYNETPAVVGLYPAGGTTSFPSGQGVVKNFVLLSYGPANPDEIAAQPNNETNYYGGALYFWCNINYPGDHYDGYLPSSGVIIIELTPAEPCMYGETKSFRITRQLGDSDAFNIVNIPVGKYNIKAQLSDGRKLKMQATGTVKNVYEKLGLRPDNALGTSTVTFTPNWQYTPVMVSSFRSNWDALEIKLSL</sequence>
<proteinExistence type="predicted"/>
<dbReference type="EMBL" id="SGXA01000003">
    <property type="protein sequence ID" value="RZS69199.1"/>
    <property type="molecule type" value="Genomic_DNA"/>
</dbReference>
<dbReference type="RefSeq" id="WP_130543555.1">
    <property type="nucleotide sequence ID" value="NZ_CP042431.1"/>
</dbReference>
<accession>A0A4Q7MR26</accession>
<dbReference type="OrthoDB" id="799083at2"/>
<evidence type="ECO:0000313" key="2">
    <source>
        <dbReference type="EMBL" id="RZS69199.1"/>
    </source>
</evidence>
<evidence type="ECO:0008006" key="4">
    <source>
        <dbReference type="Google" id="ProtNLM"/>
    </source>
</evidence>